<keyword evidence="2" id="KW-1185">Reference proteome</keyword>
<dbReference type="RefSeq" id="WP_166409933.1">
    <property type="nucleotide sequence ID" value="NZ_CP049869.1"/>
</dbReference>
<dbReference type="KEGG" id="spii:G7077_11525"/>
<dbReference type="EMBL" id="CP049869">
    <property type="protein sequence ID" value="QIK77537.1"/>
    <property type="molecule type" value="Genomic_DNA"/>
</dbReference>
<evidence type="ECO:0000313" key="2">
    <source>
        <dbReference type="Proteomes" id="UP000503222"/>
    </source>
</evidence>
<proteinExistence type="predicted"/>
<evidence type="ECO:0000313" key="1">
    <source>
        <dbReference type="EMBL" id="QIK77537.1"/>
    </source>
</evidence>
<organism evidence="1 2">
    <name type="scientific">Sphingomonas piscis</name>
    <dbReference type="NCBI Taxonomy" id="2714943"/>
    <lineage>
        <taxon>Bacteria</taxon>
        <taxon>Pseudomonadati</taxon>
        <taxon>Pseudomonadota</taxon>
        <taxon>Alphaproteobacteria</taxon>
        <taxon>Sphingomonadales</taxon>
        <taxon>Sphingomonadaceae</taxon>
        <taxon>Sphingomonas</taxon>
    </lineage>
</organism>
<gene>
    <name evidence="1" type="ORF">G7077_11525</name>
</gene>
<dbReference type="Proteomes" id="UP000503222">
    <property type="component" value="Chromosome"/>
</dbReference>
<accession>A0A6G7YLC7</accession>
<dbReference type="AlphaFoldDB" id="A0A6G7YLC7"/>
<reference evidence="1 2" key="1">
    <citation type="submission" date="2020-03" db="EMBL/GenBank/DDBJ databases">
        <title>Sphingomonas sp. nov., isolated from fish.</title>
        <authorList>
            <person name="Hyun D.-W."/>
            <person name="Bae J.-W."/>
        </authorList>
    </citation>
    <scope>NUCLEOTIDE SEQUENCE [LARGE SCALE GENOMIC DNA]</scope>
    <source>
        <strain evidence="1 2">HDW15B</strain>
    </source>
</reference>
<name>A0A6G7YLC7_9SPHN</name>
<sequence length="62" mass="6413">MSKQRSSFKQADAARALKAAVAAGLYPSGYTIGIDGSITVNLEVPGGGHSVNSFDKIMGQSR</sequence>
<protein>
    <submittedName>
        <fullName evidence="1">Uncharacterized protein</fullName>
    </submittedName>
</protein>